<dbReference type="RefSeq" id="WP_248942307.1">
    <property type="nucleotide sequence ID" value="NZ_JAKIKS010000114.1"/>
</dbReference>
<gene>
    <name evidence="2" type="ORF">L2764_21030</name>
</gene>
<feature type="transmembrane region" description="Helical" evidence="1">
    <location>
        <begin position="99"/>
        <end position="122"/>
    </location>
</feature>
<evidence type="ECO:0000313" key="2">
    <source>
        <dbReference type="EMBL" id="MCL1126897.1"/>
    </source>
</evidence>
<reference evidence="2 3" key="1">
    <citation type="submission" date="2022-01" db="EMBL/GenBank/DDBJ databases">
        <title>Whole genome-based taxonomy of the Shewanellaceae.</title>
        <authorList>
            <person name="Martin-Rodriguez A.J."/>
        </authorList>
    </citation>
    <scope>NUCLEOTIDE SEQUENCE [LARGE SCALE GENOMIC DNA]</scope>
    <source>
        <strain evidence="2 3">DSM 17177</strain>
    </source>
</reference>
<accession>A0ABT0LHW4</accession>
<keyword evidence="3" id="KW-1185">Reference proteome</keyword>
<proteinExistence type="predicted"/>
<protein>
    <recommendedName>
        <fullName evidence="4">Prenyltransferase</fullName>
    </recommendedName>
</protein>
<feature type="transmembrane region" description="Helical" evidence="1">
    <location>
        <begin position="55"/>
        <end position="78"/>
    </location>
</feature>
<keyword evidence="1" id="KW-1133">Transmembrane helix</keyword>
<feature type="transmembrane region" description="Helical" evidence="1">
    <location>
        <begin position="154"/>
        <end position="172"/>
    </location>
</feature>
<feature type="transmembrane region" description="Helical" evidence="1">
    <location>
        <begin position="128"/>
        <end position="145"/>
    </location>
</feature>
<evidence type="ECO:0000313" key="3">
    <source>
        <dbReference type="Proteomes" id="UP001203423"/>
    </source>
</evidence>
<dbReference type="InterPro" id="IPR044878">
    <property type="entry name" value="UbiA_sf"/>
</dbReference>
<organism evidence="2 3">
    <name type="scientific">Shewanella surugensis</name>
    <dbReference type="NCBI Taxonomy" id="212020"/>
    <lineage>
        <taxon>Bacteria</taxon>
        <taxon>Pseudomonadati</taxon>
        <taxon>Pseudomonadota</taxon>
        <taxon>Gammaproteobacteria</taxon>
        <taxon>Alteromonadales</taxon>
        <taxon>Shewanellaceae</taxon>
        <taxon>Shewanella</taxon>
    </lineage>
</organism>
<feature type="transmembrane region" description="Helical" evidence="1">
    <location>
        <begin position="210"/>
        <end position="229"/>
    </location>
</feature>
<feature type="transmembrane region" description="Helical" evidence="1">
    <location>
        <begin position="287"/>
        <end position="305"/>
    </location>
</feature>
<feature type="transmembrane region" description="Helical" evidence="1">
    <location>
        <begin position="178"/>
        <end position="198"/>
    </location>
</feature>
<evidence type="ECO:0008006" key="4">
    <source>
        <dbReference type="Google" id="ProtNLM"/>
    </source>
</evidence>
<keyword evidence="1" id="KW-0472">Membrane</keyword>
<evidence type="ECO:0000256" key="1">
    <source>
        <dbReference type="SAM" id="Phobius"/>
    </source>
</evidence>
<sequence>MMLTTAPKPWFILLTLGRVSNLPTIWTNVLAASLFTQVMLGQGGNFFNALLLSRGLFVLLGMSLMYLGGMFLNDAIDAKWDRAHQVARPITQAWISQRAVYLFSYFLLLSGMLLLTLVGWVYLATFDGLNAGLSLFLLILLYNLFHKTWVYSRLLMGGCRAGMYLTAGLLMGGISGELIWVSMGLGLYIVGITLLAQFEHQAALFSYRYGVLLLLVLLLLFSPLYLVFFIPLNPLFYLILSGFLLELFRQLFPLIRGFISHKSLLIQPSDIGALLAMIPLFDALVLASVQQFWACIVCLCVYILLPKLQRWISPT</sequence>
<keyword evidence="1" id="KW-0812">Transmembrane</keyword>
<dbReference type="EMBL" id="JAKIKS010000114">
    <property type="protein sequence ID" value="MCL1126897.1"/>
    <property type="molecule type" value="Genomic_DNA"/>
</dbReference>
<comment type="caution">
    <text evidence="2">The sequence shown here is derived from an EMBL/GenBank/DDBJ whole genome shotgun (WGS) entry which is preliminary data.</text>
</comment>
<dbReference type="Gene3D" id="1.10.357.140">
    <property type="entry name" value="UbiA prenyltransferase"/>
    <property type="match status" value="1"/>
</dbReference>
<dbReference type="Proteomes" id="UP001203423">
    <property type="component" value="Unassembled WGS sequence"/>
</dbReference>
<name>A0ABT0LHW4_9GAMM</name>